<accession>A0ABV9DJI0</accession>
<feature type="domain" description="G5" evidence="2">
    <location>
        <begin position="206"/>
        <end position="286"/>
    </location>
</feature>
<evidence type="ECO:0000313" key="3">
    <source>
        <dbReference type="EMBL" id="MFC4558543.1"/>
    </source>
</evidence>
<keyword evidence="1" id="KW-0732">Signal</keyword>
<dbReference type="PANTHER" id="PTHR39160:SF4">
    <property type="entry name" value="RESUSCITATION-PROMOTING FACTOR RPFB"/>
    <property type="match status" value="1"/>
</dbReference>
<dbReference type="EMBL" id="JBHSFU010000004">
    <property type="protein sequence ID" value="MFC4558543.1"/>
    <property type="molecule type" value="Genomic_DNA"/>
</dbReference>
<protein>
    <submittedName>
        <fullName evidence="3">Ubiquitin-like domain-containing protein</fullName>
    </submittedName>
</protein>
<proteinExistence type="predicted"/>
<dbReference type="Pfam" id="PF03990">
    <property type="entry name" value="DUF348"/>
    <property type="match status" value="3"/>
</dbReference>
<dbReference type="InterPro" id="IPR036908">
    <property type="entry name" value="RlpA-like_sf"/>
</dbReference>
<dbReference type="PROSITE" id="PS51109">
    <property type="entry name" value="G5"/>
    <property type="match status" value="1"/>
</dbReference>
<dbReference type="InterPro" id="IPR007137">
    <property type="entry name" value="DUF348"/>
</dbReference>
<keyword evidence="4" id="KW-1185">Reference proteome</keyword>
<dbReference type="Gene3D" id="2.40.40.10">
    <property type="entry name" value="RlpA-like domain"/>
    <property type="match status" value="1"/>
</dbReference>
<name>A0ABV9DJI0_9BACI</name>
<dbReference type="RefSeq" id="WP_390295369.1">
    <property type="nucleotide sequence ID" value="NZ_JBHSFU010000004.1"/>
</dbReference>
<dbReference type="SUPFAM" id="SSF50685">
    <property type="entry name" value="Barwin-like endoglucanases"/>
    <property type="match status" value="1"/>
</dbReference>
<evidence type="ECO:0000259" key="2">
    <source>
        <dbReference type="PROSITE" id="PS51109"/>
    </source>
</evidence>
<dbReference type="Pfam" id="PF06725">
    <property type="entry name" value="3D"/>
    <property type="match status" value="1"/>
</dbReference>
<dbReference type="InterPro" id="IPR011098">
    <property type="entry name" value="G5_dom"/>
</dbReference>
<dbReference type="SMART" id="SM01208">
    <property type="entry name" value="G5"/>
    <property type="match status" value="1"/>
</dbReference>
<dbReference type="CDD" id="cd22786">
    <property type="entry name" value="DPBB_YuiC-like"/>
    <property type="match status" value="1"/>
</dbReference>
<dbReference type="InterPro" id="IPR051933">
    <property type="entry name" value="Resuscitation_pf_RpfB"/>
</dbReference>
<dbReference type="Proteomes" id="UP001595989">
    <property type="component" value="Unassembled WGS sequence"/>
</dbReference>
<dbReference type="Gene3D" id="2.20.230.10">
    <property type="entry name" value="Resuscitation-promoting factor rpfb"/>
    <property type="match status" value="1"/>
</dbReference>
<evidence type="ECO:0000313" key="4">
    <source>
        <dbReference type="Proteomes" id="UP001595989"/>
    </source>
</evidence>
<gene>
    <name evidence="3" type="ORF">ACFO3D_10015</name>
</gene>
<dbReference type="Pfam" id="PF07501">
    <property type="entry name" value="G5"/>
    <property type="match status" value="1"/>
</dbReference>
<dbReference type="InterPro" id="IPR010611">
    <property type="entry name" value="3D_dom"/>
</dbReference>
<sequence length="402" mass="43603">MKIFSKLLPASKMKLVMSCLGVLALMAFTAVILVEATKAEVVLTADGEEQTIRTHADTIDELLAEAGITVGKHDALSHKLTAKVENGMDITYKEAKKIIVNVDGNETVYHTTLDTVGAFLKEQHINLSEHDQSSHNASDKLSEGLKLTIDKAFQVTINDGKDKKTVTTNGGTVEEILKREEITLSDLDKIKPGLDTQVSKDTPITIVRVEKVTDVVKEEIAYDTEKREDPNLEKGKKRVVAQGEEGVLVKKYEIIKENGKEVSRKLVSKTVEKESEARVVAFGTKEEQLVTLSSETSNSNEESGDSGKVLYMSASAYTASCSGCSGYTSTGINLNANPNMKVVAVDPSVIPLGTKVWVEGYGTAIAGDTGGHILGNRIDLHFATKSQAYAFGRRTVKVKILD</sequence>
<comment type="caution">
    <text evidence="3">The sequence shown here is derived from an EMBL/GenBank/DDBJ whole genome shotgun (WGS) entry which is preliminary data.</text>
</comment>
<evidence type="ECO:0000256" key="1">
    <source>
        <dbReference type="ARBA" id="ARBA00022729"/>
    </source>
</evidence>
<dbReference type="PANTHER" id="PTHR39160">
    <property type="entry name" value="CELL WALL-BINDING PROTEIN YOCH"/>
    <property type="match status" value="1"/>
</dbReference>
<organism evidence="3 4">
    <name type="scientific">Virgibacillus kekensis</name>
    <dbReference type="NCBI Taxonomy" id="202261"/>
    <lineage>
        <taxon>Bacteria</taxon>
        <taxon>Bacillati</taxon>
        <taxon>Bacillota</taxon>
        <taxon>Bacilli</taxon>
        <taxon>Bacillales</taxon>
        <taxon>Bacillaceae</taxon>
        <taxon>Virgibacillus</taxon>
    </lineage>
</organism>
<reference evidence="4" key="1">
    <citation type="journal article" date="2019" name="Int. J. Syst. Evol. Microbiol.">
        <title>The Global Catalogue of Microorganisms (GCM) 10K type strain sequencing project: providing services to taxonomists for standard genome sequencing and annotation.</title>
        <authorList>
            <consortium name="The Broad Institute Genomics Platform"/>
            <consortium name="The Broad Institute Genome Sequencing Center for Infectious Disease"/>
            <person name="Wu L."/>
            <person name="Ma J."/>
        </authorList>
    </citation>
    <scope>NUCLEOTIDE SEQUENCE [LARGE SCALE GENOMIC DNA]</scope>
    <source>
        <strain evidence="4">CGMCC 4.7426</strain>
    </source>
</reference>